<dbReference type="InterPro" id="IPR050810">
    <property type="entry name" value="Bact_Secretion_Sys_Channel"/>
</dbReference>
<evidence type="ECO:0000313" key="5">
    <source>
        <dbReference type="Proteomes" id="UP001330434"/>
    </source>
</evidence>
<dbReference type="PANTHER" id="PTHR30332:SF17">
    <property type="entry name" value="TYPE IV PILIATION SYSTEM PROTEIN DR_0774-RELATED"/>
    <property type="match status" value="1"/>
</dbReference>
<dbReference type="InterPro" id="IPR032789">
    <property type="entry name" value="T2SS-T3SS_pil_N"/>
</dbReference>
<feature type="domain" description="Pilus formation protein N-terminal" evidence="3">
    <location>
        <begin position="27"/>
        <end position="96"/>
    </location>
</feature>
<gene>
    <name evidence="4" type="ORF">Bealeia1_01054</name>
</gene>
<proteinExistence type="inferred from homology"/>
<reference evidence="4 5" key="1">
    <citation type="journal article" date="2024" name="Environ. Microbiol.">
        <title>Novel evolutionary insights on the interactions of the Holosporales (Alphaproteobacteria) with eukaryotic hosts from comparative genomics.</title>
        <authorList>
            <person name="Giovannini M."/>
            <person name="Petroni G."/>
            <person name="Castelli M."/>
        </authorList>
    </citation>
    <scope>NUCLEOTIDE SEQUENCE [LARGE SCALE GENOMIC DNA]</scope>
    <source>
        <strain evidence="4 5">US_Bl 15I1</strain>
    </source>
</reference>
<dbReference type="RefSeq" id="WP_331255683.1">
    <property type="nucleotide sequence ID" value="NZ_CP133270.1"/>
</dbReference>
<dbReference type="Pfam" id="PF00263">
    <property type="entry name" value="Secretin"/>
    <property type="match status" value="1"/>
</dbReference>
<comment type="similarity">
    <text evidence="1">Belongs to the bacterial secretin family.</text>
</comment>
<sequence length="468" mass="50027">MKSHKALASVLLLSLGFMWENLSALEKKTINLPVNEAEAFSFDEPVSELFVANPAVADVQLSNSKLAYIFGKAPGRTNVFATSATGKHLLSLTLNVIQNVEQLQELLDAVALDSSIKVRATSTGIVLEGKVDDAKTAEDLRSIAQNFVGKDGNIINRLTVRAPLQVNLRVKVAEVKRSVINQFNFDWLGAFSGGDFSLGLLSGRSPFTTAGGKITPSNIVVDPAATNRNNTFVGNFTNKNWNVDSAIDSLSTEGLVTVLAEPNLIAVSGETASFLAGGEFPYPVPQGNNQITIEFKQFGVSLAFTPTVIDGNLISMRVRPEVSELDSTTGLKFNGFEVPGISTRRAETSIELASGQTFAIAGLLKNTVSSEISGLPGWEDIPILGTLFRSNAFQRGDSELVFIVTPYIVQPVSGKEMALPTDGLQYATFVEQIFERKLTKTGVDRGAAPALGPSGLRLIGPAGFSIDQ</sequence>
<dbReference type="PANTHER" id="PTHR30332">
    <property type="entry name" value="PROBABLE GENERAL SECRETION PATHWAY PROTEIN D"/>
    <property type="match status" value="1"/>
</dbReference>
<evidence type="ECO:0000259" key="3">
    <source>
        <dbReference type="Pfam" id="PF13629"/>
    </source>
</evidence>
<dbReference type="InterPro" id="IPR004846">
    <property type="entry name" value="T2SS/T3SS_dom"/>
</dbReference>
<evidence type="ECO:0000259" key="2">
    <source>
        <dbReference type="Pfam" id="PF00263"/>
    </source>
</evidence>
<dbReference type="InterPro" id="IPR001775">
    <property type="entry name" value="GspD/PilQ"/>
</dbReference>
<evidence type="ECO:0000313" key="4">
    <source>
        <dbReference type="EMBL" id="WVX66865.1"/>
    </source>
</evidence>
<dbReference type="Proteomes" id="UP001330434">
    <property type="component" value="Chromosome"/>
</dbReference>
<organism evidence="4 5">
    <name type="scientific">Candidatus Bealeia paramacronuclearis</name>
    <dbReference type="NCBI Taxonomy" id="1921001"/>
    <lineage>
        <taxon>Bacteria</taxon>
        <taxon>Pseudomonadati</taxon>
        <taxon>Pseudomonadota</taxon>
        <taxon>Alphaproteobacteria</taxon>
        <taxon>Holosporales</taxon>
        <taxon>Holosporaceae</taxon>
        <taxon>Candidatus Bealeia</taxon>
    </lineage>
</organism>
<dbReference type="PRINTS" id="PR00811">
    <property type="entry name" value="BCTERIALGSPD"/>
</dbReference>
<keyword evidence="5" id="KW-1185">Reference proteome</keyword>
<feature type="domain" description="Type II/III secretion system secretin-like" evidence="2">
    <location>
        <begin position="250"/>
        <end position="410"/>
    </location>
</feature>
<dbReference type="EMBL" id="CP133270">
    <property type="protein sequence ID" value="WVX66865.1"/>
    <property type="molecule type" value="Genomic_DNA"/>
</dbReference>
<dbReference type="Pfam" id="PF13629">
    <property type="entry name" value="T2SS-T3SS_pil_N"/>
    <property type="match status" value="1"/>
</dbReference>
<protein>
    <submittedName>
        <fullName evidence="4">Flp pilus assembly protein CpaC</fullName>
    </submittedName>
</protein>
<evidence type="ECO:0000256" key="1">
    <source>
        <dbReference type="RuleBase" id="RU004003"/>
    </source>
</evidence>
<accession>A0ABZ2C384</accession>
<name>A0ABZ2C384_9PROT</name>